<dbReference type="EMBL" id="GG678922">
    <property type="protein sequence ID" value="EER08644.1"/>
    <property type="molecule type" value="Genomic_DNA"/>
</dbReference>
<dbReference type="RefSeq" id="XP_002776828.1">
    <property type="nucleotide sequence ID" value="XM_002776782.1"/>
</dbReference>
<dbReference type="GeneID" id="9042482"/>
<dbReference type="GO" id="GO:0015179">
    <property type="term" value="F:L-amino acid transmembrane transporter activity"/>
    <property type="evidence" value="ECO:0007669"/>
    <property type="project" value="TreeGrafter"/>
</dbReference>
<evidence type="ECO:0000313" key="7">
    <source>
        <dbReference type="EMBL" id="EER08644.1"/>
    </source>
</evidence>
<organism evidence="8">
    <name type="scientific">Perkinsus marinus (strain ATCC 50983 / TXsc)</name>
    <dbReference type="NCBI Taxonomy" id="423536"/>
    <lineage>
        <taxon>Eukaryota</taxon>
        <taxon>Sar</taxon>
        <taxon>Alveolata</taxon>
        <taxon>Perkinsozoa</taxon>
        <taxon>Perkinsea</taxon>
        <taxon>Perkinsida</taxon>
        <taxon>Perkinsidae</taxon>
        <taxon>Perkinsus</taxon>
    </lineage>
</organism>
<evidence type="ECO:0000256" key="5">
    <source>
        <dbReference type="SAM" id="Phobius"/>
    </source>
</evidence>
<comment type="subcellular location">
    <subcellularLocation>
        <location evidence="1">Membrane</location>
        <topology evidence="1">Multi-pass membrane protein</topology>
    </subcellularLocation>
</comment>
<keyword evidence="3 5" id="KW-1133">Transmembrane helix</keyword>
<feature type="domain" description="Amino acid transporter transmembrane" evidence="6">
    <location>
        <begin position="288"/>
        <end position="396"/>
    </location>
</feature>
<keyword evidence="4 5" id="KW-0472">Membrane</keyword>
<evidence type="ECO:0000256" key="4">
    <source>
        <dbReference type="ARBA" id="ARBA00023136"/>
    </source>
</evidence>
<dbReference type="InterPro" id="IPR013057">
    <property type="entry name" value="AA_transpt_TM"/>
</dbReference>
<dbReference type="Proteomes" id="UP000007800">
    <property type="component" value="Unassembled WGS sequence"/>
</dbReference>
<proteinExistence type="predicted"/>
<dbReference type="Pfam" id="PF01490">
    <property type="entry name" value="Aa_trans"/>
    <property type="match status" value="1"/>
</dbReference>
<dbReference type="GO" id="GO:0016020">
    <property type="term" value="C:membrane"/>
    <property type="evidence" value="ECO:0007669"/>
    <property type="project" value="UniProtKB-SubCell"/>
</dbReference>
<accession>C5L3R5</accession>
<evidence type="ECO:0000256" key="3">
    <source>
        <dbReference type="ARBA" id="ARBA00022989"/>
    </source>
</evidence>
<keyword evidence="2 5" id="KW-0812">Transmembrane</keyword>
<sequence length="421" mass="45470">MIMSQYSENSEKFDTNLDLDTTITAVGEGDLSIATAFSLRFHSSGTSSNAGGVGAAQFSGPSAFAFVGADDILYDWHPVIHLSAAFDAGTTGSVLALRISMDMLPLAQELRTNMGGFPNSHFYVTNELGQVLASTEDPEVFMSPTTVNGSTQLTFRRIWDVAPAVKRDHFIDLLRVQERVTAWSGETSNSDYIIGQPSDGVRVDLEISKSSGAPLILIATTSSKDFRDAALTSLVTTQVAIISPTHVTAAMHSSRRYQLMKHADENLEASRRASREWYVAGGVGGAGQLSAFFNTANMCVGIGILALPKALEFSGWALGITSLLLIAVLTFYSVRMIVAVSAHLALQDIDDYDASQHGGRVVTPGYAEVVRRCLGPLAEMILTALIFGEVITHCLHRRAFSAMLPKIGQVVVPRIIDWHRK</sequence>
<dbReference type="PANTHER" id="PTHR22950">
    <property type="entry name" value="AMINO ACID TRANSPORTER"/>
    <property type="match status" value="1"/>
</dbReference>
<evidence type="ECO:0000313" key="8">
    <source>
        <dbReference type="Proteomes" id="UP000007800"/>
    </source>
</evidence>
<dbReference type="OrthoDB" id="437429at2759"/>
<name>C5L3R5_PERM5</name>
<evidence type="ECO:0000256" key="1">
    <source>
        <dbReference type="ARBA" id="ARBA00004141"/>
    </source>
</evidence>
<evidence type="ECO:0000259" key="6">
    <source>
        <dbReference type="Pfam" id="PF01490"/>
    </source>
</evidence>
<gene>
    <name evidence="7" type="ORF">Pmar_PMAR017700</name>
</gene>
<reference evidence="7 8" key="1">
    <citation type="submission" date="2008-07" db="EMBL/GenBank/DDBJ databases">
        <authorList>
            <person name="El-Sayed N."/>
            <person name="Caler E."/>
            <person name="Inman J."/>
            <person name="Amedeo P."/>
            <person name="Hass B."/>
            <person name="Wortman J."/>
        </authorList>
    </citation>
    <scope>NUCLEOTIDE SEQUENCE [LARGE SCALE GENOMIC DNA]</scope>
    <source>
        <strain evidence="8">ATCC 50983 / TXsc</strain>
    </source>
</reference>
<keyword evidence="8" id="KW-1185">Reference proteome</keyword>
<feature type="transmembrane region" description="Helical" evidence="5">
    <location>
        <begin position="313"/>
        <end position="334"/>
    </location>
</feature>
<dbReference type="AlphaFoldDB" id="C5L3R5"/>
<dbReference type="InParanoid" id="C5L3R5"/>
<protein>
    <submittedName>
        <fullName evidence="7">Amino acid transporter, putative</fullName>
    </submittedName>
</protein>
<evidence type="ECO:0000256" key="2">
    <source>
        <dbReference type="ARBA" id="ARBA00022692"/>
    </source>
</evidence>